<dbReference type="EMBL" id="CM037627">
    <property type="protein sequence ID" value="KAH7989110.1"/>
    <property type="molecule type" value="Genomic_DNA"/>
</dbReference>
<comment type="caution">
    <text evidence="1">The sequence shown here is derived from an EMBL/GenBank/DDBJ whole genome shotgun (WGS) entry which is preliminary data.</text>
</comment>
<gene>
    <name evidence="1" type="ORF">K3G42_003192</name>
</gene>
<evidence type="ECO:0000313" key="2">
    <source>
        <dbReference type="Proteomes" id="UP000827872"/>
    </source>
</evidence>
<protein>
    <submittedName>
        <fullName evidence="1">Uncharacterized protein</fullName>
    </submittedName>
</protein>
<organism evidence="1 2">
    <name type="scientific">Sphaerodactylus townsendi</name>
    <dbReference type="NCBI Taxonomy" id="933632"/>
    <lineage>
        <taxon>Eukaryota</taxon>
        <taxon>Metazoa</taxon>
        <taxon>Chordata</taxon>
        <taxon>Craniata</taxon>
        <taxon>Vertebrata</taxon>
        <taxon>Euteleostomi</taxon>
        <taxon>Lepidosauria</taxon>
        <taxon>Squamata</taxon>
        <taxon>Bifurcata</taxon>
        <taxon>Gekkota</taxon>
        <taxon>Sphaerodactylidae</taxon>
        <taxon>Sphaerodactylus</taxon>
    </lineage>
</organism>
<accession>A0ACB8E9E2</accession>
<sequence>MPRSPWGNRLTIGPVWAGPSTAVTQGPGGGNEVAEAREGTIRQGAAAGAKPPRRSQPRWRVSGRASARPSNSLYIFVEEMSNLLVQGICKTLPSSPREGVPPPTPPRARAFTPPEGPSGRGLCFIHTDPRRFRCPLFASRDGEGDFQIGQEISPKKRAAHAAISWRATREARKRLPPPMLRLDASPTTRLTYSVQPRYARNF</sequence>
<keyword evidence="2" id="KW-1185">Reference proteome</keyword>
<dbReference type="Proteomes" id="UP000827872">
    <property type="component" value="Linkage Group LG14"/>
</dbReference>
<name>A0ACB8E9E2_9SAUR</name>
<proteinExistence type="predicted"/>
<reference evidence="1" key="1">
    <citation type="submission" date="2021-08" db="EMBL/GenBank/DDBJ databases">
        <title>The first chromosome-level gecko genome reveals the dynamic sex chromosomes of Neotropical dwarf geckos (Sphaerodactylidae: Sphaerodactylus).</title>
        <authorList>
            <person name="Pinto B.J."/>
            <person name="Keating S.E."/>
            <person name="Gamble T."/>
        </authorList>
    </citation>
    <scope>NUCLEOTIDE SEQUENCE</scope>
    <source>
        <strain evidence="1">TG3544</strain>
    </source>
</reference>
<evidence type="ECO:0000313" key="1">
    <source>
        <dbReference type="EMBL" id="KAH7989110.1"/>
    </source>
</evidence>